<gene>
    <name evidence="3" type="ORF">Ade02nite_21340</name>
</gene>
<evidence type="ECO:0000313" key="4">
    <source>
        <dbReference type="Proteomes" id="UP000609879"/>
    </source>
</evidence>
<evidence type="ECO:0000256" key="2">
    <source>
        <dbReference type="SAM" id="SignalP"/>
    </source>
</evidence>
<reference evidence="3 4" key="1">
    <citation type="submission" date="2021-01" db="EMBL/GenBank/DDBJ databases">
        <title>Whole genome shotgun sequence of Actinoplanes deccanensis NBRC 13994.</title>
        <authorList>
            <person name="Komaki H."/>
            <person name="Tamura T."/>
        </authorList>
    </citation>
    <scope>NUCLEOTIDE SEQUENCE [LARGE SCALE GENOMIC DNA]</scope>
    <source>
        <strain evidence="3 4">NBRC 13994</strain>
    </source>
</reference>
<dbReference type="Proteomes" id="UP000609879">
    <property type="component" value="Unassembled WGS sequence"/>
</dbReference>
<keyword evidence="4" id="KW-1185">Reference proteome</keyword>
<protein>
    <recommendedName>
        <fullName evidence="5">Lipoprotein</fullName>
    </recommendedName>
</protein>
<proteinExistence type="predicted"/>
<dbReference type="InterPro" id="IPR058119">
    <property type="entry name" value="SCO0607-like"/>
</dbReference>
<evidence type="ECO:0000256" key="1">
    <source>
        <dbReference type="SAM" id="MobiDB-lite"/>
    </source>
</evidence>
<comment type="caution">
    <text evidence="3">The sequence shown here is derived from an EMBL/GenBank/DDBJ whole genome shotgun (WGS) entry which is preliminary data.</text>
</comment>
<sequence>MAAVKMPGVVLAAVAMAAGLLMAGCLDQAICRNGEYPAAQVGNTGRTCVPDGQEPPAGYVRYPPGQEPQRTDDEWDVYWRTHVIDATGAVVEVRN</sequence>
<accession>A0ABQ3Y0G1</accession>
<dbReference type="NCBIfam" id="NF046120">
    <property type="entry name" value="lipo_SCO0607"/>
    <property type="match status" value="1"/>
</dbReference>
<organism evidence="3 4">
    <name type="scientific">Paractinoplanes deccanensis</name>
    <dbReference type="NCBI Taxonomy" id="113561"/>
    <lineage>
        <taxon>Bacteria</taxon>
        <taxon>Bacillati</taxon>
        <taxon>Actinomycetota</taxon>
        <taxon>Actinomycetes</taxon>
        <taxon>Micromonosporales</taxon>
        <taxon>Micromonosporaceae</taxon>
        <taxon>Paractinoplanes</taxon>
    </lineage>
</organism>
<dbReference type="EMBL" id="BOMI01000033">
    <property type="protein sequence ID" value="GID73493.1"/>
    <property type="molecule type" value="Genomic_DNA"/>
</dbReference>
<feature type="region of interest" description="Disordered" evidence="1">
    <location>
        <begin position="47"/>
        <end position="71"/>
    </location>
</feature>
<keyword evidence="2" id="KW-0732">Signal</keyword>
<dbReference type="PROSITE" id="PS51257">
    <property type="entry name" value="PROKAR_LIPOPROTEIN"/>
    <property type="match status" value="1"/>
</dbReference>
<feature type="chain" id="PRO_5047360450" description="Lipoprotein" evidence="2">
    <location>
        <begin position="24"/>
        <end position="95"/>
    </location>
</feature>
<name>A0ABQ3Y0G1_9ACTN</name>
<evidence type="ECO:0008006" key="5">
    <source>
        <dbReference type="Google" id="ProtNLM"/>
    </source>
</evidence>
<feature type="signal peptide" evidence="2">
    <location>
        <begin position="1"/>
        <end position="23"/>
    </location>
</feature>
<evidence type="ECO:0000313" key="3">
    <source>
        <dbReference type="EMBL" id="GID73493.1"/>
    </source>
</evidence>